<evidence type="ECO:0000259" key="5">
    <source>
        <dbReference type="PROSITE" id="PS50893"/>
    </source>
</evidence>
<dbReference type="InterPro" id="IPR003439">
    <property type="entry name" value="ABC_transporter-like_ATP-bd"/>
</dbReference>
<keyword evidence="2" id="KW-0547">Nucleotide-binding</keyword>
<accession>A0ABU7LIA4</accession>
<comment type="caution">
    <text evidence="6">The sequence shown here is derived from an EMBL/GenBank/DDBJ whole genome shotgun (WGS) entry which is preliminary data.</text>
</comment>
<dbReference type="SMART" id="SM00382">
    <property type="entry name" value="AAA"/>
    <property type="match status" value="1"/>
</dbReference>
<dbReference type="SUPFAM" id="SSF52540">
    <property type="entry name" value="P-loop containing nucleoside triphosphate hydrolases"/>
    <property type="match status" value="1"/>
</dbReference>
<feature type="domain" description="ABC transporter" evidence="5">
    <location>
        <begin position="16"/>
        <end position="261"/>
    </location>
</feature>
<dbReference type="GO" id="GO:0005524">
    <property type="term" value="F:ATP binding"/>
    <property type="evidence" value="ECO:0007669"/>
    <property type="project" value="UniProtKB-KW"/>
</dbReference>
<dbReference type="EMBL" id="JAUTXY010000015">
    <property type="protein sequence ID" value="MEE2060974.1"/>
    <property type="molecule type" value="Genomic_DNA"/>
</dbReference>
<organism evidence="6 7">
    <name type="scientific">Rhodococcus artemisiae</name>
    <dbReference type="NCBI Taxonomy" id="714159"/>
    <lineage>
        <taxon>Bacteria</taxon>
        <taxon>Bacillati</taxon>
        <taxon>Actinomycetota</taxon>
        <taxon>Actinomycetes</taxon>
        <taxon>Mycobacteriales</taxon>
        <taxon>Nocardiaceae</taxon>
        <taxon>Rhodococcus</taxon>
    </lineage>
</organism>
<dbReference type="PROSITE" id="PS50893">
    <property type="entry name" value="ABC_TRANSPORTER_2"/>
    <property type="match status" value="1"/>
</dbReference>
<evidence type="ECO:0000313" key="6">
    <source>
        <dbReference type="EMBL" id="MEE2060974.1"/>
    </source>
</evidence>
<keyword evidence="4" id="KW-1278">Translocase</keyword>
<sequence>MNSDDPANSDGVVNGVELRDVTIGYTRRRALRKRGITEIATGLDAVARPGELTALVGPNGAGKSTLIRTLCGLQPALRGQVLIDGDDVSSVRPADLATRISVVLTERIDPGLLTVRELVALGRTPHLSAGARLSPEDNAAVDWALDAVGATDLASRQFSELSDGQRQRTLTARALAQDPSLLVLDEPTSFLDVPSRVELVDVLRRLAVEQNLAVIMSTHELELALRVSDRMWLLDADRTLTCDSPAALAESGRIGATFDRGRMRFDPRTLVFDLDSVALDSGDSRA</sequence>
<evidence type="ECO:0000313" key="7">
    <source>
        <dbReference type="Proteomes" id="UP001336020"/>
    </source>
</evidence>
<evidence type="ECO:0000256" key="2">
    <source>
        <dbReference type="ARBA" id="ARBA00022741"/>
    </source>
</evidence>
<dbReference type="PANTHER" id="PTHR42794">
    <property type="entry name" value="HEMIN IMPORT ATP-BINDING PROTEIN HMUV"/>
    <property type="match status" value="1"/>
</dbReference>
<name>A0ABU7LIA4_9NOCA</name>
<dbReference type="RefSeq" id="WP_330136146.1">
    <property type="nucleotide sequence ID" value="NZ_JAUTXY010000015.1"/>
</dbReference>
<keyword evidence="7" id="KW-1185">Reference proteome</keyword>
<keyword evidence="3 6" id="KW-0067">ATP-binding</keyword>
<proteinExistence type="predicted"/>
<reference evidence="6 7" key="1">
    <citation type="submission" date="2023-07" db="EMBL/GenBank/DDBJ databases">
        <authorList>
            <person name="Girao M."/>
            <person name="Carvalho M.F."/>
        </authorList>
    </citation>
    <scope>NUCLEOTIDE SEQUENCE [LARGE SCALE GENOMIC DNA]</scope>
    <source>
        <strain evidence="6 7">YIM65754</strain>
    </source>
</reference>
<protein>
    <submittedName>
        <fullName evidence="6">ABC transporter ATP-binding protein</fullName>
    </submittedName>
</protein>
<dbReference type="Proteomes" id="UP001336020">
    <property type="component" value="Unassembled WGS sequence"/>
</dbReference>
<evidence type="ECO:0000256" key="1">
    <source>
        <dbReference type="ARBA" id="ARBA00022448"/>
    </source>
</evidence>
<dbReference type="Pfam" id="PF00005">
    <property type="entry name" value="ABC_tran"/>
    <property type="match status" value="1"/>
</dbReference>
<dbReference type="InterPro" id="IPR027417">
    <property type="entry name" value="P-loop_NTPase"/>
</dbReference>
<gene>
    <name evidence="6" type="ORF">Q7514_25965</name>
</gene>
<dbReference type="PANTHER" id="PTHR42794:SF1">
    <property type="entry name" value="HEMIN IMPORT ATP-BINDING PROTEIN HMUV"/>
    <property type="match status" value="1"/>
</dbReference>
<dbReference type="CDD" id="cd03214">
    <property type="entry name" value="ABC_Iron-Siderophores_B12_Hemin"/>
    <property type="match status" value="1"/>
</dbReference>
<evidence type="ECO:0000256" key="4">
    <source>
        <dbReference type="ARBA" id="ARBA00022967"/>
    </source>
</evidence>
<dbReference type="InterPro" id="IPR003593">
    <property type="entry name" value="AAA+_ATPase"/>
</dbReference>
<keyword evidence="1" id="KW-0813">Transport</keyword>
<evidence type="ECO:0000256" key="3">
    <source>
        <dbReference type="ARBA" id="ARBA00022840"/>
    </source>
</evidence>
<dbReference type="Gene3D" id="3.40.50.300">
    <property type="entry name" value="P-loop containing nucleotide triphosphate hydrolases"/>
    <property type="match status" value="1"/>
</dbReference>